<organism evidence="6 8">
    <name type="scientific">Rotaria sordida</name>
    <dbReference type="NCBI Taxonomy" id="392033"/>
    <lineage>
        <taxon>Eukaryota</taxon>
        <taxon>Metazoa</taxon>
        <taxon>Spiralia</taxon>
        <taxon>Gnathifera</taxon>
        <taxon>Rotifera</taxon>
        <taxon>Eurotatoria</taxon>
        <taxon>Bdelloidea</taxon>
        <taxon>Philodinida</taxon>
        <taxon>Philodinidae</taxon>
        <taxon>Rotaria</taxon>
    </lineage>
</organism>
<gene>
    <name evidence="6" type="ORF">FNK824_LOCUS5908</name>
    <name evidence="7" type="ORF">JBS370_LOCUS14376</name>
    <name evidence="5" type="ORF">OTI717_LOCUS5003</name>
    <name evidence="3" type="ORF">RFH988_LOCUS29180</name>
    <name evidence="4" type="ORF">SEV965_LOCUS27260</name>
    <name evidence="2" type="ORF">ZHD862_LOCUS12356</name>
</gene>
<feature type="compositionally biased region" description="Polar residues" evidence="1">
    <location>
        <begin position="185"/>
        <end position="206"/>
    </location>
</feature>
<accession>A0A818RAA0</accession>
<proteinExistence type="predicted"/>
<dbReference type="Proteomes" id="UP000663864">
    <property type="component" value="Unassembled WGS sequence"/>
</dbReference>
<evidence type="ECO:0000313" key="8">
    <source>
        <dbReference type="Proteomes" id="UP000663874"/>
    </source>
</evidence>
<dbReference type="EMBL" id="CAJOAX010000316">
    <property type="protein sequence ID" value="CAF3564998.1"/>
    <property type="molecule type" value="Genomic_DNA"/>
</dbReference>
<dbReference type="EMBL" id="CAJNOU010002420">
    <property type="protein sequence ID" value="CAF1319998.1"/>
    <property type="molecule type" value="Genomic_DNA"/>
</dbReference>
<name>A0A818RAA0_9BILA</name>
<dbReference type="Proteomes" id="UP000663882">
    <property type="component" value="Unassembled WGS sequence"/>
</dbReference>
<sequence>MTPIGTSLVKYRLSTNIKIKSTLQQKHIIRRHRHRINLLKFLQTHNHHSILGSNNRTMSKAFIDELDFKMQQIREYNLIRHGYHNENIQYPIHVRRSHDGEKLSQTSSIISKTNRNHRKNFFSNTTILTPSSHDNLTKVKSNEIIHRHISNDERHTTLIVPPNKTINDIDPSLNCNRLYKHRKSSTNSSRPRSVASISLPTTDEQQINSLSNSSQTLINQSVSTKTLTQRFLSKFFHHPSKS</sequence>
<dbReference type="OrthoDB" id="10012196at2759"/>
<reference evidence="6" key="1">
    <citation type="submission" date="2021-02" db="EMBL/GenBank/DDBJ databases">
        <authorList>
            <person name="Nowell W R."/>
        </authorList>
    </citation>
    <scope>NUCLEOTIDE SEQUENCE</scope>
</reference>
<dbReference type="Proteomes" id="UP000663836">
    <property type="component" value="Unassembled WGS sequence"/>
</dbReference>
<evidence type="ECO:0000313" key="6">
    <source>
        <dbReference type="EMBL" id="CAF3649549.1"/>
    </source>
</evidence>
<comment type="caution">
    <text evidence="6">The sequence shown here is derived from an EMBL/GenBank/DDBJ whole genome shotgun (WGS) entry which is preliminary data.</text>
</comment>
<evidence type="ECO:0000256" key="1">
    <source>
        <dbReference type="SAM" id="MobiDB-lite"/>
    </source>
</evidence>
<dbReference type="AlphaFoldDB" id="A0A818RAA0"/>
<dbReference type="Proteomes" id="UP000663874">
    <property type="component" value="Unassembled WGS sequence"/>
</dbReference>
<dbReference type="EMBL" id="CAJOBE010000490">
    <property type="protein sequence ID" value="CAF3649549.1"/>
    <property type="molecule type" value="Genomic_DNA"/>
</dbReference>
<evidence type="ECO:0000313" key="7">
    <source>
        <dbReference type="EMBL" id="CAF3784012.1"/>
    </source>
</evidence>
<feature type="region of interest" description="Disordered" evidence="1">
    <location>
        <begin position="181"/>
        <end position="206"/>
    </location>
</feature>
<dbReference type="EMBL" id="CAJNOO010002701">
    <property type="protein sequence ID" value="CAF1290372.1"/>
    <property type="molecule type" value="Genomic_DNA"/>
</dbReference>
<evidence type="ECO:0000313" key="2">
    <source>
        <dbReference type="EMBL" id="CAF0997637.1"/>
    </source>
</evidence>
<evidence type="ECO:0000313" key="5">
    <source>
        <dbReference type="EMBL" id="CAF3564998.1"/>
    </source>
</evidence>
<dbReference type="Proteomes" id="UP000663889">
    <property type="component" value="Unassembled WGS sequence"/>
</dbReference>
<dbReference type="EMBL" id="CAJNOT010000484">
    <property type="protein sequence ID" value="CAF0997637.1"/>
    <property type="molecule type" value="Genomic_DNA"/>
</dbReference>
<evidence type="ECO:0000313" key="3">
    <source>
        <dbReference type="EMBL" id="CAF1290372.1"/>
    </source>
</evidence>
<dbReference type="Proteomes" id="UP000663823">
    <property type="component" value="Unassembled WGS sequence"/>
</dbReference>
<protein>
    <submittedName>
        <fullName evidence="6">Uncharacterized protein</fullName>
    </submittedName>
</protein>
<evidence type="ECO:0000313" key="4">
    <source>
        <dbReference type="EMBL" id="CAF1319998.1"/>
    </source>
</evidence>
<dbReference type="EMBL" id="CAJOBD010001291">
    <property type="protein sequence ID" value="CAF3784012.1"/>
    <property type="molecule type" value="Genomic_DNA"/>
</dbReference>